<dbReference type="STRING" id="571298.SAMN04488026_11032"/>
<dbReference type="Proteomes" id="UP000199382">
    <property type="component" value="Unassembled WGS sequence"/>
</dbReference>
<evidence type="ECO:0000313" key="2">
    <source>
        <dbReference type="Proteomes" id="UP000199382"/>
    </source>
</evidence>
<sequence>MLTRRAFALIALTFPLAARLYAQEGTIKLRDLYNKDLSFSELAISLEGKRIFVDGFMAPPLKAESDFFVLTKKPMAVCPFCESSADWPDDILAIYTKRTVKVTPFNVKILVHGVLELGDMTDPDTGFVSRVRIVDAKYK</sequence>
<dbReference type="AlphaFoldDB" id="A0A1G9LXI8"/>
<proteinExistence type="predicted"/>
<evidence type="ECO:0000313" key="1">
    <source>
        <dbReference type="EMBL" id="SDL66626.1"/>
    </source>
</evidence>
<keyword evidence="2" id="KW-1185">Reference proteome</keyword>
<organism evidence="1 2">
    <name type="scientific">Aliiruegeria lutimaris</name>
    <dbReference type="NCBI Taxonomy" id="571298"/>
    <lineage>
        <taxon>Bacteria</taxon>
        <taxon>Pseudomonadati</taxon>
        <taxon>Pseudomonadota</taxon>
        <taxon>Alphaproteobacteria</taxon>
        <taxon>Rhodobacterales</taxon>
        <taxon>Roseobacteraceae</taxon>
        <taxon>Aliiruegeria</taxon>
    </lineage>
</organism>
<accession>A0A1G9LXI8</accession>
<dbReference type="RefSeq" id="WP_093164228.1">
    <property type="nucleotide sequence ID" value="NZ_FNEK01000103.1"/>
</dbReference>
<reference evidence="1 2" key="1">
    <citation type="submission" date="2016-10" db="EMBL/GenBank/DDBJ databases">
        <authorList>
            <person name="de Groot N.N."/>
        </authorList>
    </citation>
    <scope>NUCLEOTIDE SEQUENCE [LARGE SCALE GENOMIC DNA]</scope>
    <source>
        <strain evidence="1 2">DSM 25294</strain>
    </source>
</reference>
<protein>
    <recommendedName>
        <fullName evidence="3">DUF3299 domain-containing protein</fullName>
    </recommendedName>
</protein>
<name>A0A1G9LXI8_9RHOB</name>
<dbReference type="EMBL" id="FNEK01000103">
    <property type="protein sequence ID" value="SDL66626.1"/>
    <property type="molecule type" value="Genomic_DNA"/>
</dbReference>
<dbReference type="OrthoDB" id="2583024at2"/>
<evidence type="ECO:0008006" key="3">
    <source>
        <dbReference type="Google" id="ProtNLM"/>
    </source>
</evidence>
<gene>
    <name evidence="1" type="ORF">SAMN04488026_11032</name>
</gene>